<reference evidence="2" key="1">
    <citation type="submission" date="2015-07" db="EMBL/GenBank/DDBJ databases">
        <title>Adaptation to a free-living lifestyle via gene acquisitions in the diplomonad Trepomonas sp. PC1.</title>
        <authorList>
            <person name="Xu F."/>
            <person name="Jerlstrom-Hultqvist J."/>
            <person name="Kolisko M."/>
            <person name="Simpson A.G.B."/>
            <person name="Roger A.J."/>
            <person name="Svard S.G."/>
            <person name="Andersson J.O."/>
        </authorList>
    </citation>
    <scope>NUCLEOTIDE SEQUENCE</scope>
    <source>
        <strain evidence="2">PC1</strain>
    </source>
</reference>
<keyword evidence="1" id="KW-0812">Transmembrane</keyword>
<evidence type="ECO:0000313" key="2">
    <source>
        <dbReference type="EMBL" id="JAP89079.1"/>
    </source>
</evidence>
<accession>A0A146K0G2</accession>
<dbReference type="AlphaFoldDB" id="A0A146K0G2"/>
<keyword evidence="1" id="KW-1133">Transmembrane helix</keyword>
<proteinExistence type="predicted"/>
<protein>
    <submittedName>
        <fullName evidence="2">Uncharacterized protein</fullName>
    </submittedName>
</protein>
<evidence type="ECO:0000256" key="1">
    <source>
        <dbReference type="SAM" id="Phobius"/>
    </source>
</evidence>
<gene>
    <name evidence="2" type="ORF">TPC1_31426</name>
</gene>
<feature type="non-terminal residue" evidence="2">
    <location>
        <position position="1"/>
    </location>
</feature>
<name>A0A146K0G2_9EUKA</name>
<organism evidence="2">
    <name type="scientific">Trepomonas sp. PC1</name>
    <dbReference type="NCBI Taxonomy" id="1076344"/>
    <lineage>
        <taxon>Eukaryota</taxon>
        <taxon>Metamonada</taxon>
        <taxon>Diplomonadida</taxon>
        <taxon>Hexamitidae</taxon>
        <taxon>Hexamitinae</taxon>
        <taxon>Trepomonas</taxon>
    </lineage>
</organism>
<dbReference type="EMBL" id="GDID01007527">
    <property type="protein sequence ID" value="JAP89079.1"/>
    <property type="molecule type" value="Transcribed_RNA"/>
</dbReference>
<keyword evidence="1" id="KW-0472">Membrane</keyword>
<sequence length="355" mass="42039">KIDELRQSYILQNQHFFDQLEKCRPSQELNQKVQTILLQKPIYTQYYNQMRDIPKNNLIQAEFQLFSCKVKKMAILHDIEVSCYDAGAPQQFPHFDDPKEFYQEILHNSSMYQYCMPLKFLMDVNEYFIKKDYEGLTKCLNLHISAGQDQIMMQLRTYIMNLFNQDFMNHTNQFMDLNELQLKVMDTVLPNTFEYVLESPFIRQQASTLSQQLQILYPQIKNKEAYKTLFTQLQVDPKYVIMEKDMSLQHQPVTCFRSIQKQFQKCYLYKDFDTFFGQTFEEQLQKLSQVAKKFGDNIFWQHQERAQAMVGLIIEQKDYGFLLRLCALEAVGNVFGGVGFAVGMALGYLKEHKLV</sequence>
<feature type="transmembrane region" description="Helical" evidence="1">
    <location>
        <begin position="330"/>
        <end position="349"/>
    </location>
</feature>